<gene>
    <name evidence="3" type="ORF">JMJ35_005385</name>
</gene>
<evidence type="ECO:0000313" key="3">
    <source>
        <dbReference type="EMBL" id="KAK0512257.1"/>
    </source>
</evidence>
<dbReference type="EMBL" id="JAFEKC020000011">
    <property type="protein sequence ID" value="KAK0512257.1"/>
    <property type="molecule type" value="Genomic_DNA"/>
</dbReference>
<sequence>MYAHKALALAILVGSAVAKQCTNMTVPVDISARNGVFDIAIPQTNLDATTFTQNVTRQGQNFSDVALSGYATTSGTYNISAQFCVPSASNVTNPTVQVLTHGVGFDKTYWDISYNNFNYSYVDVTTDTYKYCTLSYDRLGIGNSSHGEPLNEIQAFLEVAALAELTTMLRNGTFPGINQTFSKVTHVGHSFGSAQTYALVSLYPTISDGIVLTGFSTNSSFSGYFFAGGAFVQANLNQPFRFGNASTSTIETVLDMYSLTDLVAGAGISAGLDYPNGYLTNTDATNNQYQFFFPGYFDPMLLLYSEVTKQPVTVGELLTQGGLAMANAYAGPVLVITGSNDLPFCGGDCLATGNASLPSIPAAVAMNFPNVPSNNFEAYIQPNTGHGINLHYNATGAYDVINNFLNAKV</sequence>
<dbReference type="SUPFAM" id="SSF53474">
    <property type="entry name" value="alpha/beta-Hydrolases"/>
    <property type="match status" value="1"/>
</dbReference>
<feature type="domain" description="AB hydrolase-1" evidence="2">
    <location>
        <begin position="98"/>
        <end position="390"/>
    </location>
</feature>
<evidence type="ECO:0000256" key="1">
    <source>
        <dbReference type="SAM" id="SignalP"/>
    </source>
</evidence>
<feature type="signal peptide" evidence="1">
    <location>
        <begin position="1"/>
        <end position="18"/>
    </location>
</feature>
<protein>
    <recommendedName>
        <fullName evidence="2">AB hydrolase-1 domain-containing protein</fullName>
    </recommendedName>
</protein>
<comment type="caution">
    <text evidence="3">The sequence shown here is derived from an EMBL/GenBank/DDBJ whole genome shotgun (WGS) entry which is preliminary data.</text>
</comment>
<dbReference type="InterPro" id="IPR029058">
    <property type="entry name" value="AB_hydrolase_fold"/>
</dbReference>
<reference evidence="3" key="1">
    <citation type="submission" date="2023-03" db="EMBL/GenBank/DDBJ databases">
        <title>Complete genome of Cladonia borealis.</title>
        <authorList>
            <person name="Park H."/>
        </authorList>
    </citation>
    <scope>NUCLEOTIDE SEQUENCE</scope>
    <source>
        <strain evidence="3">ANT050790</strain>
    </source>
</reference>
<dbReference type="Pfam" id="PF12697">
    <property type="entry name" value="Abhydrolase_6"/>
    <property type="match status" value="1"/>
</dbReference>
<dbReference type="Proteomes" id="UP001166286">
    <property type="component" value="Unassembled WGS sequence"/>
</dbReference>
<proteinExistence type="predicted"/>
<evidence type="ECO:0000313" key="4">
    <source>
        <dbReference type="Proteomes" id="UP001166286"/>
    </source>
</evidence>
<dbReference type="InterPro" id="IPR000073">
    <property type="entry name" value="AB_hydrolase_1"/>
</dbReference>
<evidence type="ECO:0000259" key="2">
    <source>
        <dbReference type="Pfam" id="PF12697"/>
    </source>
</evidence>
<feature type="chain" id="PRO_5041397468" description="AB hydrolase-1 domain-containing protein" evidence="1">
    <location>
        <begin position="19"/>
        <end position="409"/>
    </location>
</feature>
<organism evidence="3 4">
    <name type="scientific">Cladonia borealis</name>
    <dbReference type="NCBI Taxonomy" id="184061"/>
    <lineage>
        <taxon>Eukaryota</taxon>
        <taxon>Fungi</taxon>
        <taxon>Dikarya</taxon>
        <taxon>Ascomycota</taxon>
        <taxon>Pezizomycotina</taxon>
        <taxon>Lecanoromycetes</taxon>
        <taxon>OSLEUM clade</taxon>
        <taxon>Lecanoromycetidae</taxon>
        <taxon>Lecanorales</taxon>
        <taxon>Lecanorineae</taxon>
        <taxon>Cladoniaceae</taxon>
        <taxon>Cladonia</taxon>
    </lineage>
</organism>
<dbReference type="Gene3D" id="3.40.50.1820">
    <property type="entry name" value="alpha/beta hydrolase"/>
    <property type="match status" value="1"/>
</dbReference>
<name>A0AA39QZQ3_9LECA</name>
<keyword evidence="1" id="KW-0732">Signal</keyword>
<keyword evidence="4" id="KW-1185">Reference proteome</keyword>
<accession>A0AA39QZQ3</accession>
<dbReference type="AlphaFoldDB" id="A0AA39QZQ3"/>